<dbReference type="Proteomes" id="UP000887565">
    <property type="component" value="Unplaced"/>
</dbReference>
<name>A0A915JSH3_ROMCU</name>
<organism evidence="2 3">
    <name type="scientific">Romanomermis culicivorax</name>
    <name type="common">Nematode worm</name>
    <dbReference type="NCBI Taxonomy" id="13658"/>
    <lineage>
        <taxon>Eukaryota</taxon>
        <taxon>Metazoa</taxon>
        <taxon>Ecdysozoa</taxon>
        <taxon>Nematoda</taxon>
        <taxon>Enoplea</taxon>
        <taxon>Dorylaimia</taxon>
        <taxon>Mermithida</taxon>
        <taxon>Mermithoidea</taxon>
        <taxon>Mermithidae</taxon>
        <taxon>Romanomermis</taxon>
    </lineage>
</organism>
<evidence type="ECO:0000313" key="2">
    <source>
        <dbReference type="Proteomes" id="UP000887565"/>
    </source>
</evidence>
<proteinExistence type="predicted"/>
<protein>
    <submittedName>
        <fullName evidence="3">Uncharacterized protein</fullName>
    </submittedName>
</protein>
<evidence type="ECO:0000256" key="1">
    <source>
        <dbReference type="SAM" id="Phobius"/>
    </source>
</evidence>
<dbReference type="AlphaFoldDB" id="A0A915JSH3"/>
<evidence type="ECO:0000313" key="3">
    <source>
        <dbReference type="WBParaSite" id="nRc.2.0.1.t29024-RA"/>
    </source>
</evidence>
<reference evidence="3" key="1">
    <citation type="submission" date="2022-11" db="UniProtKB">
        <authorList>
            <consortium name="WormBaseParasite"/>
        </authorList>
    </citation>
    <scope>IDENTIFICATION</scope>
</reference>
<keyword evidence="2" id="KW-1185">Reference proteome</keyword>
<sequence>MVASLTSIGGRSVVSSMIAGVMLVLLVSILVVALGITRIILAIKGKHTGVAVSTVISPIAAA</sequence>
<feature type="transmembrane region" description="Helical" evidence="1">
    <location>
        <begin position="12"/>
        <end position="36"/>
    </location>
</feature>
<keyword evidence="1" id="KW-0472">Membrane</keyword>
<keyword evidence="1" id="KW-0812">Transmembrane</keyword>
<keyword evidence="1" id="KW-1133">Transmembrane helix</keyword>
<accession>A0A915JSH3</accession>
<dbReference type="WBParaSite" id="nRc.2.0.1.t29024-RA">
    <property type="protein sequence ID" value="nRc.2.0.1.t29024-RA"/>
    <property type="gene ID" value="nRc.2.0.1.g29024"/>
</dbReference>